<dbReference type="SUPFAM" id="SSF50037">
    <property type="entry name" value="C-terminal domain of transcriptional repressors"/>
    <property type="match status" value="1"/>
</dbReference>
<dbReference type="InterPro" id="IPR038157">
    <property type="entry name" value="FeoA_core_dom"/>
</dbReference>
<dbReference type="InterPro" id="IPR052713">
    <property type="entry name" value="FeoA"/>
</dbReference>
<dbReference type="Gene3D" id="2.30.30.90">
    <property type="match status" value="1"/>
</dbReference>
<proteinExistence type="predicted"/>
<dbReference type="Proteomes" id="UP000189545">
    <property type="component" value="Chromosome"/>
</dbReference>
<evidence type="ECO:0000313" key="4">
    <source>
        <dbReference type="Proteomes" id="UP000189545"/>
    </source>
</evidence>
<dbReference type="AlphaFoldDB" id="A0A1S6HNG6"/>
<dbReference type="PANTHER" id="PTHR42954:SF2">
    <property type="entry name" value="FE(2+) TRANSPORT PROTEIN A"/>
    <property type="match status" value="1"/>
</dbReference>
<keyword evidence="4" id="KW-1185">Reference proteome</keyword>
<name>A0A1S6HNG6_9GAMM</name>
<dbReference type="InterPro" id="IPR007167">
    <property type="entry name" value="Fe-transptr_FeoA-like"/>
</dbReference>
<keyword evidence="1" id="KW-0408">Iron</keyword>
<evidence type="ECO:0000256" key="1">
    <source>
        <dbReference type="ARBA" id="ARBA00023004"/>
    </source>
</evidence>
<dbReference type="Pfam" id="PF04023">
    <property type="entry name" value="FeoA"/>
    <property type="match status" value="1"/>
</dbReference>
<evidence type="ECO:0000259" key="2">
    <source>
        <dbReference type="SMART" id="SM00899"/>
    </source>
</evidence>
<dbReference type="STRING" id="225848.Sps_01897"/>
<sequence>MKLSDLNSGDHATISEVGQLSLPSVVKRKLLSMGITPNTSFYMIRKAPMGSGLLLDIRGSRLCMRRDLADIIDVDRVSVEKVEAVPTNG</sequence>
<dbReference type="RefSeq" id="WP_077752274.1">
    <property type="nucleotide sequence ID" value="NZ_CP014782.1"/>
</dbReference>
<protein>
    <submittedName>
        <fullName evidence="3">Fe2+ transport system protein A</fullName>
    </submittedName>
</protein>
<accession>A0A1S6HNG6</accession>
<dbReference type="InterPro" id="IPR008988">
    <property type="entry name" value="Transcriptional_repressor_C"/>
</dbReference>
<reference evidence="3 4" key="1">
    <citation type="submission" date="2016-03" db="EMBL/GenBank/DDBJ databases">
        <title>Complete genome sequence of Shewanella psychrophila WP2, a deep sea bacterium isolated from west Pacific sediment.</title>
        <authorList>
            <person name="Xu G."/>
            <person name="Jian H."/>
        </authorList>
    </citation>
    <scope>NUCLEOTIDE SEQUENCE [LARGE SCALE GENOMIC DNA]</scope>
    <source>
        <strain evidence="3 4">WP2</strain>
    </source>
</reference>
<gene>
    <name evidence="3" type="ORF">Sps_01897</name>
</gene>
<organism evidence="3 4">
    <name type="scientific">Shewanella psychrophila</name>
    <dbReference type="NCBI Taxonomy" id="225848"/>
    <lineage>
        <taxon>Bacteria</taxon>
        <taxon>Pseudomonadati</taxon>
        <taxon>Pseudomonadota</taxon>
        <taxon>Gammaproteobacteria</taxon>
        <taxon>Alteromonadales</taxon>
        <taxon>Shewanellaceae</taxon>
        <taxon>Shewanella</taxon>
    </lineage>
</organism>
<dbReference type="SMART" id="SM00899">
    <property type="entry name" value="FeoA"/>
    <property type="match status" value="1"/>
</dbReference>
<dbReference type="PANTHER" id="PTHR42954">
    <property type="entry name" value="FE(2+) TRANSPORT PROTEIN A"/>
    <property type="match status" value="1"/>
</dbReference>
<evidence type="ECO:0000313" key="3">
    <source>
        <dbReference type="EMBL" id="AQS37057.1"/>
    </source>
</evidence>
<dbReference type="EMBL" id="CP014782">
    <property type="protein sequence ID" value="AQS37057.1"/>
    <property type="molecule type" value="Genomic_DNA"/>
</dbReference>
<dbReference type="KEGG" id="spsw:Sps_01897"/>
<dbReference type="OrthoDB" id="9811076at2"/>
<dbReference type="GO" id="GO:0046914">
    <property type="term" value="F:transition metal ion binding"/>
    <property type="evidence" value="ECO:0007669"/>
    <property type="project" value="InterPro"/>
</dbReference>
<feature type="domain" description="Ferrous iron transporter FeoA-like" evidence="2">
    <location>
        <begin position="1"/>
        <end position="76"/>
    </location>
</feature>